<keyword evidence="2" id="KW-1185">Reference proteome</keyword>
<reference evidence="1 2" key="1">
    <citation type="submission" date="2013-09" db="EMBL/GenBank/DDBJ databases">
        <title>Biodegradation of hydrocarbons in the deep terrestrial subsurface : characterization of a microbial consortium composed of two Desulfotomaculum species originating from a deep geological formation.</title>
        <authorList>
            <person name="Aullo T."/>
            <person name="Berlendis S."/>
            <person name="Lascourreges J.-F."/>
            <person name="Dessort D."/>
            <person name="Saint-Laurent S."/>
            <person name="Schraauwers B."/>
            <person name="Mas J."/>
            <person name="Magot M."/>
            <person name="Ranchou-Peyruse A."/>
        </authorList>
    </citation>
    <scope>NUCLEOTIDE SEQUENCE [LARGE SCALE GENOMIC DNA]</scope>
    <source>
        <strain evidence="1 2">Bs107</strain>
    </source>
</reference>
<dbReference type="EMBL" id="AWQQ01000024">
    <property type="protein sequence ID" value="PHJ39355.1"/>
    <property type="molecule type" value="Genomic_DNA"/>
</dbReference>
<gene>
    <name evidence="1" type="ORF">P378_04050</name>
</gene>
<accession>A0A2C6MHV8</accession>
<protein>
    <submittedName>
        <fullName evidence="1">Uncharacterized protein</fullName>
    </submittedName>
</protein>
<comment type="caution">
    <text evidence="1">The sequence shown here is derived from an EMBL/GenBank/DDBJ whole genome shotgun (WGS) entry which is preliminary data.</text>
</comment>
<dbReference type="RefSeq" id="WP_099082293.1">
    <property type="nucleotide sequence ID" value="NZ_AWQQ01000024.1"/>
</dbReference>
<dbReference type="AlphaFoldDB" id="A0A2C6MHV8"/>
<dbReference type="Proteomes" id="UP000222564">
    <property type="component" value="Unassembled WGS sequence"/>
</dbReference>
<proteinExistence type="predicted"/>
<sequence length="88" mass="10053">MDEELRERHRADLLQVLAYSTLSDANRIISCLVYPCRKQTWQSLRKRGMVYHHASLNAGKRNIILVLTAIPMEAKMEEVIETLAAAVT</sequence>
<name>A0A2C6MHV8_9FIRM</name>
<evidence type="ECO:0000313" key="2">
    <source>
        <dbReference type="Proteomes" id="UP000222564"/>
    </source>
</evidence>
<organism evidence="1 2">
    <name type="scientific">Desulforamulus profundi</name>
    <dbReference type="NCBI Taxonomy" id="1383067"/>
    <lineage>
        <taxon>Bacteria</taxon>
        <taxon>Bacillati</taxon>
        <taxon>Bacillota</taxon>
        <taxon>Clostridia</taxon>
        <taxon>Eubacteriales</taxon>
        <taxon>Peptococcaceae</taxon>
        <taxon>Desulforamulus</taxon>
    </lineage>
</organism>
<evidence type="ECO:0000313" key="1">
    <source>
        <dbReference type="EMBL" id="PHJ39355.1"/>
    </source>
</evidence>
<dbReference type="OrthoDB" id="1802855at2"/>